<dbReference type="Pfam" id="PF08712">
    <property type="entry name" value="Nfu_N"/>
    <property type="match status" value="1"/>
</dbReference>
<evidence type="ECO:0000313" key="3">
    <source>
        <dbReference type="Proteomes" id="UP001597231"/>
    </source>
</evidence>
<evidence type="ECO:0000313" key="2">
    <source>
        <dbReference type="EMBL" id="MFD1206504.1"/>
    </source>
</evidence>
<dbReference type="RefSeq" id="WP_381482030.1">
    <property type="nucleotide sequence ID" value="NZ_JBHTLT010000124.1"/>
</dbReference>
<dbReference type="InterPro" id="IPR036498">
    <property type="entry name" value="Nfu/NifU_N_sf"/>
</dbReference>
<dbReference type="EMBL" id="JBHTLT010000124">
    <property type="protein sequence ID" value="MFD1206504.1"/>
    <property type="molecule type" value="Genomic_DNA"/>
</dbReference>
<sequence>MNIITVEPTPSPNSMKVVLDVELPAGVSHNYKKEDAANAPEKVSALLNVNGVKGIYHVMNFMAIERIGNVPWETILAEVEAIFNEGEAVSNDENEETIDEHYGEVYVHVQTYKDIPLQVKVFDSESEQRFGLSDRFREAMEKVHSTEVENYILLRKWADYGIRYGEKNEIGETVVAEVEAAYPDERLEELVKRAEDGKMDTKIERQQVTLQQFEVDEWEKRFQLLDQMPDPEISDLPLLDRALSDPKMSIRRLATVYLGMIEDEKVVPYVEKALRDKSWAVRRTAGDCMSDLGFVEFENAAIEALKDKNKLVRWRAAMFLYETGTEKSLPALKEAEQDPEFEVKLQIRMAIARIEEGEDAKGSIWKQMTELRKSNAES</sequence>
<dbReference type="SMART" id="SM00567">
    <property type="entry name" value="EZ_HEAT"/>
    <property type="match status" value="3"/>
</dbReference>
<dbReference type="PANTHER" id="PTHR12697">
    <property type="entry name" value="PBS LYASE HEAT-LIKE PROTEIN"/>
    <property type="match status" value="1"/>
</dbReference>
<evidence type="ECO:0000259" key="1">
    <source>
        <dbReference type="SMART" id="SM00932"/>
    </source>
</evidence>
<dbReference type="Gene3D" id="1.25.10.10">
    <property type="entry name" value="Leucine-rich Repeat Variant"/>
    <property type="match status" value="1"/>
</dbReference>
<dbReference type="PANTHER" id="PTHR12697:SF37">
    <property type="entry name" value="CONSERVED VIRULENCE FACTOR C"/>
    <property type="match status" value="1"/>
</dbReference>
<dbReference type="Gene3D" id="3.30.1370.70">
    <property type="entry name" value="Scaffold protein Nfu/NifU, N-terminal domain"/>
    <property type="match status" value="1"/>
</dbReference>
<dbReference type="InterPro" id="IPR004155">
    <property type="entry name" value="PBS_lyase_HEAT"/>
</dbReference>
<dbReference type="SUPFAM" id="SSF110836">
    <property type="entry name" value="Hypothetical protein SAV1430"/>
    <property type="match status" value="1"/>
</dbReference>
<reference evidence="3" key="1">
    <citation type="journal article" date="2019" name="Int. J. Syst. Evol. Microbiol.">
        <title>The Global Catalogue of Microorganisms (GCM) 10K type strain sequencing project: providing services to taxonomists for standard genome sequencing and annotation.</title>
        <authorList>
            <consortium name="The Broad Institute Genomics Platform"/>
            <consortium name="The Broad Institute Genome Sequencing Center for Infectious Disease"/>
            <person name="Wu L."/>
            <person name="Ma J."/>
        </authorList>
    </citation>
    <scope>NUCLEOTIDE SEQUENCE [LARGE SCALE GENOMIC DNA]</scope>
    <source>
        <strain evidence="3">CCUG 53915</strain>
    </source>
</reference>
<dbReference type="InterPro" id="IPR011989">
    <property type="entry name" value="ARM-like"/>
</dbReference>
<dbReference type="Proteomes" id="UP001597231">
    <property type="component" value="Unassembled WGS sequence"/>
</dbReference>
<dbReference type="InterPro" id="IPR025989">
    <property type="entry name" value="Virulence_F_dom"/>
</dbReference>
<feature type="domain" description="Scaffold protein Nfu/NifU N-terminal" evidence="1">
    <location>
        <begin position="4"/>
        <end position="91"/>
    </location>
</feature>
<dbReference type="SMART" id="SM00932">
    <property type="entry name" value="Nfu_N"/>
    <property type="match status" value="1"/>
</dbReference>
<comment type="caution">
    <text evidence="2">The sequence shown here is derived from an EMBL/GenBank/DDBJ whole genome shotgun (WGS) entry which is preliminary data.</text>
</comment>
<accession>A0ABW3U1K8</accession>
<dbReference type="SUPFAM" id="SSF48371">
    <property type="entry name" value="ARM repeat"/>
    <property type="match status" value="1"/>
</dbReference>
<dbReference type="InterPro" id="IPR014824">
    <property type="entry name" value="Nfu/NifU_N"/>
</dbReference>
<organism evidence="2 3">
    <name type="scientific">Sporosarcina contaminans</name>
    <dbReference type="NCBI Taxonomy" id="633403"/>
    <lineage>
        <taxon>Bacteria</taxon>
        <taxon>Bacillati</taxon>
        <taxon>Bacillota</taxon>
        <taxon>Bacilli</taxon>
        <taxon>Bacillales</taxon>
        <taxon>Caryophanaceae</taxon>
        <taxon>Sporosarcina</taxon>
    </lineage>
</organism>
<dbReference type="Pfam" id="PF13769">
    <property type="entry name" value="Virulence_fact"/>
    <property type="match status" value="1"/>
</dbReference>
<keyword evidence="3" id="KW-1185">Reference proteome</keyword>
<gene>
    <name evidence="2" type="ORF">ACFQ38_15515</name>
</gene>
<proteinExistence type="predicted"/>
<dbReference type="Pfam" id="PF13646">
    <property type="entry name" value="HEAT_2"/>
    <property type="match status" value="1"/>
</dbReference>
<protein>
    <submittedName>
        <fullName evidence="2">Virulence factor</fullName>
    </submittedName>
</protein>
<name>A0ABW3U1K8_9BACL</name>
<dbReference type="InterPro" id="IPR016024">
    <property type="entry name" value="ARM-type_fold"/>
</dbReference>